<dbReference type="SUPFAM" id="SSF49464">
    <property type="entry name" value="Carboxypeptidase regulatory domain-like"/>
    <property type="match status" value="2"/>
</dbReference>
<accession>A0A1N7IXC7</accession>
<dbReference type="Gene3D" id="2.60.120.200">
    <property type="match status" value="1"/>
</dbReference>
<dbReference type="GO" id="GO:0004252">
    <property type="term" value="F:serine-type endopeptidase activity"/>
    <property type="evidence" value="ECO:0007669"/>
    <property type="project" value="UniProtKB-UniRule"/>
</dbReference>
<evidence type="ECO:0000259" key="10">
    <source>
        <dbReference type="Pfam" id="PF05922"/>
    </source>
</evidence>
<dbReference type="InterPro" id="IPR015500">
    <property type="entry name" value="Peptidase_S8_subtilisin-rel"/>
</dbReference>
<feature type="signal peptide" evidence="8">
    <location>
        <begin position="1"/>
        <end position="25"/>
    </location>
</feature>
<feature type="active site" description="Charge relay system" evidence="5 6">
    <location>
        <position position="215"/>
    </location>
</feature>
<dbReference type="InterPro" id="IPR036852">
    <property type="entry name" value="Peptidase_S8/S53_dom_sf"/>
</dbReference>
<evidence type="ECO:0000256" key="3">
    <source>
        <dbReference type="ARBA" id="ARBA00022801"/>
    </source>
</evidence>
<dbReference type="Pfam" id="PF09136">
    <property type="entry name" value="Glucodextran_B"/>
    <property type="match status" value="2"/>
</dbReference>
<keyword evidence="4 6" id="KW-0720">Serine protease</keyword>
<comment type="similarity">
    <text evidence="1 6">Belongs to the peptidase S8 family.</text>
</comment>
<reference evidence="12" key="1">
    <citation type="submission" date="2017-01" db="EMBL/GenBank/DDBJ databases">
        <authorList>
            <person name="Varghese N."/>
            <person name="Submissions S."/>
        </authorList>
    </citation>
    <scope>NUCLEOTIDE SEQUENCE [LARGE SCALE GENOMIC DNA]</scope>
    <source>
        <strain evidence="12">DSM 45196</strain>
    </source>
</reference>
<feature type="chain" id="PRO_5012907562" evidence="8">
    <location>
        <begin position="26"/>
        <end position="1432"/>
    </location>
</feature>
<evidence type="ECO:0000256" key="8">
    <source>
        <dbReference type="SAM" id="SignalP"/>
    </source>
</evidence>
<dbReference type="InterPro" id="IPR008969">
    <property type="entry name" value="CarboxyPept-like_regulatory"/>
</dbReference>
<dbReference type="FunFam" id="3.40.50.200:FF:000043">
    <property type="entry name" value="Peptidase S8"/>
    <property type="match status" value="1"/>
</dbReference>
<dbReference type="InterPro" id="IPR013320">
    <property type="entry name" value="ConA-like_dom_sf"/>
</dbReference>
<dbReference type="InterPro" id="IPR033857">
    <property type="entry name" value="Bacillopeptidase_F"/>
</dbReference>
<dbReference type="EMBL" id="FTOD01000001">
    <property type="protein sequence ID" value="SIS41745.1"/>
    <property type="molecule type" value="Genomic_DNA"/>
</dbReference>
<sequence length="1432" mass="155917">MKKSLHPILCLLLLLTLVLPPTVWGATKDPTVSYRDGKTAKDPVSDRLRKLFGEKENLTYLIKLKTQADTQKAAAGAAKKAEKNKQTPMQTELAKRSAVVSTLRYTADETQANLKQFLAEQKKAGHVKNYESFYIVNAIAVTGDQQTVDKLAAFPEVEKILPNERRQLIGLEKEKSTGKPTANTQSIEWNIEQIGAPAVWAMGIDGAGTVVANIDSGVQWNHPGLKQQYRGYDGANPDQPDHTYNWFDAVNGRSAPYDDQGHGTHTMGTMVGVEPDGSNRVGVAPGAKWIAVKAFTAAGGTDADLLRAGEWIIAPKDADGNPHPEKAPDVVNNSWGGGPGLDEWYRPMVRNWRAAEIFPEFSAGNTTFSNPGGPGSVANPANYPESFATGATDSNKRLASFSLQGPSPYGELKPEVSAPGVNIRSTVPGSNYEGGWNGTSMAGPHVSATVALLKQANASLTVDQIEEILLETAEPLTDGQFPESPNNGYGHGLVNALDAVSSIQSGRGEIRGQVLREGEDTEAPTYQHEAPAETYTGMELPLSIEARDNVSVTEVKLQYRSEESDEWSTLDAKRTAGDYRSGTYQAQVPGDHVLEPALHYRFRIRDFSGNETVTDTYRIQVKPGISVGYFQDFESTPIGWISYGEKNSWEWGIPTSGPGRAASGERVYATNLSGNYDNDANMNLMMPPIDLPDGQAYLQFKQWYETERNYDFAHVFISTDRQNWTQLARYNNLSNGWEDAEIDLSAYAGQRVYILFNLKSDYSVVKPGWYLDDVALSDTPSLTSTPVETRLDQARLKGDTHSKKKAVHPDNIKPAQLKNPQAPTVTTPPAKSENLPMALPLGAKVTVLETGRTVATHPQDGSYSLSHPAGEYTLRAESYGYRSADRRVDVPRDSAQEANFVLEAIPRGTLKGMVTDSKTGEPIQGAKLYLVEDAAVQPVETDGDGRYEISAYEGNYTLHISAPSYYNQNVNVTVQGDRTVEKDVKLKPFIGYPGEIGYDDGTAENAQAFYDAGNGWAVRMSLPEGKGNALVTAGLFRFWDTEWPIPGGTSFQVAVYDASGPDGAPGKKLGGPYDATALRNGEWTTVDLADKGIIVDGDFYMVYIQATPYPNSPGMATDENGPNAGRSWQWVDGAWSPAPKDEGNYMIRARVNYEVTEPVITSPQDGHFTNQSTVTVEGKAAPTTEVKIQNKGKEVAATPARDDGSFSAEVSLKDGENILTATASTPKGTTDPSEPVQIILDREKPKLSIGEPADGLKTNREAVTVKGEAKDGHLDWVKVNGKKADLADDGTYSLRILLDEGENRIQVTAADKAGNKQTEEITLRAKFSAPVIQNLSPEQTVYLKRGETVKIELDSEPGLKGNFAIRMPLTNLPSNVTQLPLHEEGKGHYVAYWTATSKDKVSGAEIEVILEDDYGNTARKTAKGKLYINTKK</sequence>
<feature type="compositionally biased region" description="Basic and acidic residues" evidence="7">
    <location>
        <begin position="316"/>
        <end position="328"/>
    </location>
</feature>
<dbReference type="Gene3D" id="2.60.40.10">
    <property type="entry name" value="Immunoglobulins"/>
    <property type="match status" value="2"/>
</dbReference>
<dbReference type="Proteomes" id="UP000186795">
    <property type="component" value="Unassembled WGS sequence"/>
</dbReference>
<evidence type="ECO:0000256" key="7">
    <source>
        <dbReference type="SAM" id="MobiDB-lite"/>
    </source>
</evidence>
<dbReference type="Gene3D" id="2.60.40.1120">
    <property type="entry name" value="Carboxypeptidase-like, regulatory domain"/>
    <property type="match status" value="2"/>
</dbReference>
<evidence type="ECO:0000256" key="5">
    <source>
        <dbReference type="PIRSR" id="PIRSR015477-1"/>
    </source>
</evidence>
<feature type="active site" description="Charge relay system" evidence="5 6">
    <location>
        <position position="262"/>
    </location>
</feature>
<evidence type="ECO:0000259" key="9">
    <source>
        <dbReference type="Pfam" id="PF00082"/>
    </source>
</evidence>
<keyword evidence="8" id="KW-0732">Signal</keyword>
<dbReference type="InterPro" id="IPR023828">
    <property type="entry name" value="Peptidase_S8_Ser-AS"/>
</dbReference>
<dbReference type="CDD" id="cd07481">
    <property type="entry name" value="Peptidases_S8_BacillopeptidaseF-like"/>
    <property type="match status" value="1"/>
</dbReference>
<dbReference type="PIRSF" id="PIRSF015477">
    <property type="entry name" value="Bpr"/>
    <property type="match status" value="1"/>
</dbReference>
<protein>
    <submittedName>
        <fullName evidence="11">Bacillopeptidase F. Serine peptidase. MEROPS family S08A</fullName>
    </submittedName>
</protein>
<keyword evidence="12" id="KW-1185">Reference proteome</keyword>
<feature type="active site" description="Charge relay system" evidence="5 6">
    <location>
        <position position="440"/>
    </location>
</feature>
<dbReference type="PROSITE" id="PS51892">
    <property type="entry name" value="SUBTILASE"/>
    <property type="match status" value="1"/>
</dbReference>
<proteinExistence type="inferred from homology"/>
<dbReference type="InterPro" id="IPR051048">
    <property type="entry name" value="Peptidase_S8/S53_subtilisin"/>
</dbReference>
<feature type="domain" description="Peptidase S8/S53" evidence="9">
    <location>
        <begin position="206"/>
        <end position="492"/>
    </location>
</feature>
<gene>
    <name evidence="11" type="ORF">SAMN05421790_101466</name>
</gene>
<feature type="region of interest" description="Disordered" evidence="7">
    <location>
        <begin position="316"/>
        <end position="335"/>
    </location>
</feature>
<dbReference type="Pfam" id="PF00082">
    <property type="entry name" value="Peptidase_S8"/>
    <property type="match status" value="1"/>
</dbReference>
<dbReference type="InterPro" id="IPR000209">
    <property type="entry name" value="Peptidase_S8/S53_dom"/>
</dbReference>
<dbReference type="PANTHER" id="PTHR43399">
    <property type="entry name" value="SUBTILISIN-RELATED"/>
    <property type="match status" value="1"/>
</dbReference>
<feature type="domain" description="Inhibitor I9" evidence="10">
    <location>
        <begin position="59"/>
        <end position="168"/>
    </location>
</feature>
<organism evidence="11 12">
    <name type="scientific">Kroppenstedtia eburnea</name>
    <dbReference type="NCBI Taxonomy" id="714067"/>
    <lineage>
        <taxon>Bacteria</taxon>
        <taxon>Bacillati</taxon>
        <taxon>Bacillota</taxon>
        <taxon>Bacilli</taxon>
        <taxon>Bacillales</taxon>
        <taxon>Thermoactinomycetaceae</taxon>
        <taxon>Kroppenstedtia</taxon>
    </lineage>
</organism>
<dbReference type="PANTHER" id="PTHR43399:SF4">
    <property type="entry name" value="CELL WALL-ASSOCIATED PROTEASE"/>
    <property type="match status" value="1"/>
</dbReference>
<dbReference type="PRINTS" id="PR00723">
    <property type="entry name" value="SUBTILISIN"/>
</dbReference>
<dbReference type="Pfam" id="PF05922">
    <property type="entry name" value="Inhibitor_I9"/>
    <property type="match status" value="1"/>
</dbReference>
<dbReference type="NCBIfam" id="NF038128">
    <property type="entry name" value="choice_anch_J"/>
    <property type="match status" value="1"/>
</dbReference>
<dbReference type="InterPro" id="IPR012103">
    <property type="entry name" value="Pept_S8A_Bpr"/>
</dbReference>
<keyword evidence="2 6" id="KW-0645">Protease</keyword>
<name>A0A1N7IXC7_9BACL</name>
<dbReference type="Gene3D" id="3.40.50.200">
    <property type="entry name" value="Peptidase S8/S53 domain"/>
    <property type="match status" value="1"/>
</dbReference>
<dbReference type="InterPro" id="IPR010259">
    <property type="entry name" value="S8pro/Inhibitor_I9"/>
</dbReference>
<keyword evidence="3 6" id="KW-0378">Hydrolase</keyword>
<feature type="region of interest" description="Disordered" evidence="7">
    <location>
        <begin position="813"/>
        <end position="835"/>
    </location>
</feature>
<dbReference type="SUPFAM" id="SSF52743">
    <property type="entry name" value="Subtilisin-like"/>
    <property type="match status" value="1"/>
</dbReference>
<evidence type="ECO:0000256" key="2">
    <source>
        <dbReference type="ARBA" id="ARBA00022670"/>
    </source>
</evidence>
<dbReference type="RefSeq" id="WP_234992499.1">
    <property type="nucleotide sequence ID" value="NZ_CP048103.1"/>
</dbReference>
<evidence type="ECO:0000256" key="6">
    <source>
        <dbReference type="PROSITE-ProRule" id="PRU01240"/>
    </source>
</evidence>
<evidence type="ECO:0000313" key="11">
    <source>
        <dbReference type="EMBL" id="SIS41745.1"/>
    </source>
</evidence>
<dbReference type="InterPro" id="IPR013783">
    <property type="entry name" value="Ig-like_fold"/>
</dbReference>
<dbReference type="PROSITE" id="PS00138">
    <property type="entry name" value="SUBTILASE_SER"/>
    <property type="match status" value="1"/>
</dbReference>
<dbReference type="Pfam" id="PF20773">
    <property type="entry name" value="InhA-like_MAM"/>
    <property type="match status" value="1"/>
</dbReference>
<evidence type="ECO:0000313" key="12">
    <source>
        <dbReference type="Proteomes" id="UP000186795"/>
    </source>
</evidence>
<evidence type="ECO:0000256" key="1">
    <source>
        <dbReference type="ARBA" id="ARBA00011073"/>
    </source>
</evidence>
<evidence type="ECO:0000256" key="4">
    <source>
        <dbReference type="ARBA" id="ARBA00022825"/>
    </source>
</evidence>
<feature type="compositionally biased region" description="Polar residues" evidence="7">
    <location>
        <begin position="818"/>
        <end position="829"/>
    </location>
</feature>
<dbReference type="GO" id="GO:0006508">
    <property type="term" value="P:proteolysis"/>
    <property type="evidence" value="ECO:0007669"/>
    <property type="project" value="UniProtKB-KW"/>
</dbReference>
<dbReference type="Pfam" id="PF13620">
    <property type="entry name" value="CarboxypepD_reg"/>
    <property type="match status" value="1"/>
</dbReference>
<dbReference type="SUPFAM" id="SSF49899">
    <property type="entry name" value="Concanavalin A-like lectins/glucanases"/>
    <property type="match status" value="1"/>
</dbReference>